<sequence>MSRETLEDLNANTLIGFTDKRGEAWHYREEMQGDEPNHYIGAIPVEDVRRRLFGWEPVEAMSAAIVMTDEGVQTIVDETRKQIVHPNTGAVLGVFKSGYQVHGYDEWLVRNVEIILDDDDLQIGSAGLLRGGAQGWVQIETEATQSVEGVLHRPFLTAATSMDGSIATTYGVGTQVVVCDNTLSVALGSFVNSVKVRHSSKSLGRLGDVREALQLVLSAGDAFNAQVRELIAQPVSEARFEKFLTAWTDTKSDSKRAQTLAEGKRDALRGLWRTDERVAPWRGTAWGVVAGVNTYTQHEAPIRGADRVTRNAEFMVHGRYNTLDAGTLELLATV</sequence>
<dbReference type="RefSeq" id="WP_345584498.1">
    <property type="nucleotide sequence ID" value="NZ_BAABLV010000066.1"/>
</dbReference>
<accession>A0ABP9FMR2</accession>
<name>A0ABP9FMR2_9ACTN</name>
<evidence type="ECO:0008006" key="3">
    <source>
        <dbReference type="Google" id="ProtNLM"/>
    </source>
</evidence>
<evidence type="ECO:0000313" key="2">
    <source>
        <dbReference type="Proteomes" id="UP001501521"/>
    </source>
</evidence>
<dbReference type="InterPro" id="IPR026325">
    <property type="entry name" value="DUF932"/>
</dbReference>
<dbReference type="Proteomes" id="UP001501521">
    <property type="component" value="Unassembled WGS sequence"/>
</dbReference>
<dbReference type="Pfam" id="PF06067">
    <property type="entry name" value="DUF932"/>
    <property type="match status" value="1"/>
</dbReference>
<organism evidence="1 2">
    <name type="scientific">Tessaracoccus lubricantis</name>
    <dbReference type="NCBI Taxonomy" id="545543"/>
    <lineage>
        <taxon>Bacteria</taxon>
        <taxon>Bacillati</taxon>
        <taxon>Actinomycetota</taxon>
        <taxon>Actinomycetes</taxon>
        <taxon>Propionibacteriales</taxon>
        <taxon>Propionibacteriaceae</taxon>
        <taxon>Tessaracoccus</taxon>
    </lineage>
</organism>
<reference evidence="2" key="1">
    <citation type="journal article" date="2019" name="Int. J. Syst. Evol. Microbiol.">
        <title>The Global Catalogue of Microorganisms (GCM) 10K type strain sequencing project: providing services to taxonomists for standard genome sequencing and annotation.</title>
        <authorList>
            <consortium name="The Broad Institute Genomics Platform"/>
            <consortium name="The Broad Institute Genome Sequencing Center for Infectious Disease"/>
            <person name="Wu L."/>
            <person name="Ma J."/>
        </authorList>
    </citation>
    <scope>NUCLEOTIDE SEQUENCE [LARGE SCALE GENOMIC DNA]</scope>
    <source>
        <strain evidence="2">JCM 19125</strain>
    </source>
</reference>
<comment type="caution">
    <text evidence="1">The sequence shown here is derived from an EMBL/GenBank/DDBJ whole genome shotgun (WGS) entry which is preliminary data.</text>
</comment>
<gene>
    <name evidence="1" type="ORF">GCM10025789_30930</name>
</gene>
<proteinExistence type="predicted"/>
<dbReference type="EMBL" id="BAABLV010000066">
    <property type="protein sequence ID" value="GAA4909573.1"/>
    <property type="molecule type" value="Genomic_DNA"/>
</dbReference>
<protein>
    <recommendedName>
        <fullName evidence="3">DUF932 domain-containing protein</fullName>
    </recommendedName>
</protein>
<keyword evidence="2" id="KW-1185">Reference proteome</keyword>
<dbReference type="InterPro" id="IPR017686">
    <property type="entry name" value="Phg/plasmid-like_prot"/>
</dbReference>
<evidence type="ECO:0000313" key="1">
    <source>
        <dbReference type="EMBL" id="GAA4909573.1"/>
    </source>
</evidence>
<dbReference type="NCBIfam" id="TIGR03299">
    <property type="entry name" value="LGT_TIGR03299"/>
    <property type="match status" value="1"/>
</dbReference>